<keyword evidence="3" id="KW-0732">Signal</keyword>
<proteinExistence type="predicted"/>
<feature type="compositionally biased region" description="Basic and acidic residues" evidence="2">
    <location>
        <begin position="36"/>
        <end position="54"/>
    </location>
</feature>
<name>C3YQR3_BRAFL</name>
<feature type="signal peptide" evidence="3">
    <location>
        <begin position="1"/>
        <end position="25"/>
    </location>
</feature>
<feature type="region of interest" description="Disordered" evidence="2">
    <location>
        <begin position="31"/>
        <end position="55"/>
    </location>
</feature>
<sequence length="176" mass="19470">MAAGTPGLLLPHAAVFMVLLWTTLGDPGLDSPVAGDGERSLDKRDISGDHRDGTGGDLPFDLGSLFGRMAPARDEMEVTVEVAARALAETLHTLGDEKVGILPMQKIYDSLSYSVKSSNEQQTIQQLARNLRDKLNNYVGALDKLRRNVRNLYRTHLRHILTHRNDCCYLDSTLLQ</sequence>
<organism>
    <name type="scientific">Branchiostoma floridae</name>
    <name type="common">Florida lancelet</name>
    <name type="synonym">Amphioxus</name>
    <dbReference type="NCBI Taxonomy" id="7739"/>
    <lineage>
        <taxon>Eukaryota</taxon>
        <taxon>Metazoa</taxon>
        <taxon>Chordata</taxon>
        <taxon>Cephalochordata</taxon>
        <taxon>Leptocardii</taxon>
        <taxon>Amphioxiformes</taxon>
        <taxon>Branchiostomatidae</taxon>
        <taxon>Branchiostoma</taxon>
    </lineage>
</organism>
<feature type="chain" id="PRO_5002935887" evidence="3">
    <location>
        <begin position="26"/>
        <end position="176"/>
    </location>
</feature>
<dbReference type="EMBL" id="GG666543">
    <property type="protein sequence ID" value="EEN57419.1"/>
    <property type="molecule type" value="Genomic_DNA"/>
</dbReference>
<evidence type="ECO:0000256" key="1">
    <source>
        <dbReference type="SAM" id="Coils"/>
    </source>
</evidence>
<dbReference type="AlphaFoldDB" id="C3YQR3"/>
<keyword evidence="1" id="KW-0175">Coiled coil</keyword>
<evidence type="ECO:0000256" key="2">
    <source>
        <dbReference type="SAM" id="MobiDB-lite"/>
    </source>
</evidence>
<reference evidence="4" key="1">
    <citation type="journal article" date="2008" name="Nature">
        <title>The amphioxus genome and the evolution of the chordate karyotype.</title>
        <authorList>
            <consortium name="US DOE Joint Genome Institute (JGI-PGF)"/>
            <person name="Putnam N.H."/>
            <person name="Butts T."/>
            <person name="Ferrier D.E.K."/>
            <person name="Furlong R.F."/>
            <person name="Hellsten U."/>
            <person name="Kawashima T."/>
            <person name="Robinson-Rechavi M."/>
            <person name="Shoguchi E."/>
            <person name="Terry A."/>
            <person name="Yu J.-K."/>
            <person name="Benito-Gutierrez E.L."/>
            <person name="Dubchak I."/>
            <person name="Garcia-Fernandez J."/>
            <person name="Gibson-Brown J.J."/>
            <person name="Grigoriev I.V."/>
            <person name="Horton A.C."/>
            <person name="de Jong P.J."/>
            <person name="Jurka J."/>
            <person name="Kapitonov V.V."/>
            <person name="Kohara Y."/>
            <person name="Kuroki Y."/>
            <person name="Lindquist E."/>
            <person name="Lucas S."/>
            <person name="Osoegawa K."/>
            <person name="Pennacchio L.A."/>
            <person name="Salamov A.A."/>
            <person name="Satou Y."/>
            <person name="Sauka-Spengler T."/>
            <person name="Schmutz J."/>
            <person name="Shin-I T."/>
            <person name="Toyoda A."/>
            <person name="Bronner-Fraser M."/>
            <person name="Fujiyama A."/>
            <person name="Holland L.Z."/>
            <person name="Holland P.W.H."/>
            <person name="Satoh N."/>
            <person name="Rokhsar D.S."/>
        </authorList>
    </citation>
    <scope>NUCLEOTIDE SEQUENCE [LARGE SCALE GENOMIC DNA]</scope>
    <source>
        <strain evidence="4">S238N-H82</strain>
        <tissue evidence="4">Testes</tissue>
    </source>
</reference>
<evidence type="ECO:0000256" key="3">
    <source>
        <dbReference type="SAM" id="SignalP"/>
    </source>
</evidence>
<protein>
    <submittedName>
        <fullName evidence="4">Uncharacterized protein</fullName>
    </submittedName>
</protein>
<evidence type="ECO:0000313" key="4">
    <source>
        <dbReference type="EMBL" id="EEN57419.1"/>
    </source>
</evidence>
<feature type="coiled-coil region" evidence="1">
    <location>
        <begin position="128"/>
        <end position="155"/>
    </location>
</feature>
<dbReference type="STRING" id="7739.C3YQR3"/>
<accession>C3YQR3</accession>
<gene>
    <name evidence="4" type="ORF">BRAFLDRAFT_103412</name>
</gene>
<dbReference type="InParanoid" id="C3YQR3"/>